<evidence type="ECO:0000256" key="4">
    <source>
        <dbReference type="ARBA" id="ARBA00022729"/>
    </source>
</evidence>
<evidence type="ECO:0000313" key="14">
    <source>
        <dbReference type="Proteomes" id="UP000515154"/>
    </source>
</evidence>
<protein>
    <submittedName>
        <fullName evidence="15 16">Uncharacterized protein LOC115211591 isoform X1</fullName>
    </submittedName>
</protein>
<evidence type="ECO:0000256" key="3">
    <source>
        <dbReference type="ARBA" id="ARBA00022692"/>
    </source>
</evidence>
<evidence type="ECO:0000256" key="1">
    <source>
        <dbReference type="ARBA" id="ARBA00004251"/>
    </source>
</evidence>
<evidence type="ECO:0000256" key="11">
    <source>
        <dbReference type="SAM" id="Phobius"/>
    </source>
</evidence>
<evidence type="ECO:0000256" key="12">
    <source>
        <dbReference type="SAM" id="SignalP"/>
    </source>
</evidence>
<dbReference type="InterPro" id="IPR051713">
    <property type="entry name" value="T-cell_Activation_Regulation"/>
</dbReference>
<proteinExistence type="predicted"/>
<dbReference type="Proteomes" id="UP000515154">
    <property type="component" value="Linkage group LG5"/>
</dbReference>
<evidence type="ECO:0000256" key="5">
    <source>
        <dbReference type="ARBA" id="ARBA00022989"/>
    </source>
</evidence>
<dbReference type="GO" id="GO:0009897">
    <property type="term" value="C:external side of plasma membrane"/>
    <property type="evidence" value="ECO:0007669"/>
    <property type="project" value="TreeGrafter"/>
</dbReference>
<gene>
    <name evidence="15 16" type="primary">LOC115211591</name>
</gene>
<feature type="chain" id="PRO_5045019655" evidence="12">
    <location>
        <begin position="19"/>
        <end position="597"/>
    </location>
</feature>
<evidence type="ECO:0000259" key="13">
    <source>
        <dbReference type="PROSITE" id="PS50835"/>
    </source>
</evidence>
<evidence type="ECO:0000256" key="6">
    <source>
        <dbReference type="ARBA" id="ARBA00023136"/>
    </source>
</evidence>
<dbReference type="GO" id="GO:0006955">
    <property type="term" value="P:immune response"/>
    <property type="evidence" value="ECO:0007669"/>
    <property type="project" value="TreeGrafter"/>
</dbReference>
<keyword evidence="7" id="KW-1015">Disulfide bond</keyword>
<dbReference type="KEGG" id="osn:115211591"/>
<dbReference type="InterPro" id="IPR036179">
    <property type="entry name" value="Ig-like_dom_sf"/>
</dbReference>
<evidence type="ECO:0000256" key="9">
    <source>
        <dbReference type="ARBA" id="ARBA00023180"/>
    </source>
</evidence>
<keyword evidence="14" id="KW-1185">Reference proteome</keyword>
<evidence type="ECO:0000256" key="7">
    <source>
        <dbReference type="ARBA" id="ARBA00023157"/>
    </source>
</evidence>
<keyword evidence="2" id="KW-1003">Cell membrane</keyword>
<dbReference type="PANTHER" id="PTHR25466:SF14">
    <property type="entry name" value="BUTYROPHILIN SUBFAMILY 2 MEMBER A2-LIKE-RELATED"/>
    <property type="match status" value="1"/>
</dbReference>
<name>A0A6P7SDF7_9MOLL</name>
<dbReference type="PROSITE" id="PS50835">
    <property type="entry name" value="IG_LIKE"/>
    <property type="match status" value="2"/>
</dbReference>
<keyword evidence="8" id="KW-0675">Receptor</keyword>
<comment type="subcellular location">
    <subcellularLocation>
        <location evidence="1">Cell membrane</location>
        <topology evidence="1">Single-pass type I membrane protein</topology>
    </subcellularLocation>
</comment>
<dbReference type="InterPro" id="IPR003599">
    <property type="entry name" value="Ig_sub"/>
</dbReference>
<evidence type="ECO:0000313" key="15">
    <source>
        <dbReference type="RefSeq" id="XP_029636015.1"/>
    </source>
</evidence>
<dbReference type="GO" id="GO:0007166">
    <property type="term" value="P:cell surface receptor signaling pathway"/>
    <property type="evidence" value="ECO:0007669"/>
    <property type="project" value="TreeGrafter"/>
</dbReference>
<dbReference type="SMART" id="SM00409">
    <property type="entry name" value="IG"/>
    <property type="match status" value="3"/>
</dbReference>
<dbReference type="RefSeq" id="XP_029636016.1">
    <property type="nucleotide sequence ID" value="XM_029780156.2"/>
</dbReference>
<feature type="transmembrane region" description="Helical" evidence="11">
    <location>
        <begin position="437"/>
        <end position="464"/>
    </location>
</feature>
<keyword evidence="4 12" id="KW-0732">Signal</keyword>
<sequence>MMLQQGIILLLFTVISYSSENEIMPHEKTIKAFLSKPVTLQCHFPGVKVSWESTNNIYLFSYLECRKAFPHVTQNKLFEGVKSNCSRKQKVTFLTLPSITKEHDNIQIKCNRPGSSSHLIFLIKVIKNEIVPHVTTIKAFLSKPVTLQCNFPGVKVSWESTNNIYLFSYLECRKAFPHVTQNKLFEGIKSNCSRRQKVTFLTFPSITKEHDNIQIKCNRPESSSHLIFLIKVINFPTVQVNSVNVKIGEQATLKCNVEDSTNFQIASLKWTQKIFGHQIEGHVSNETQLIFNNTSWRDTGNWTCTIMVTANQKTQIIKGSGILSASGVPIVDHLENVIEAEESQSKTVKCFIYSYSQKIHVEWLHNNHLKEGVILSQSNRQATVVNETVQLPGYIAQLELKNIREKDFGKYTLYVHNKEGVSNATFILRNAVTANNVLIIGITCAVIVLILVTLIICCFWYFSIRKIPSVTEKREYSRIFLSSYSSTKTSSLENYWNNKVLSDSTKLSSIKYIRDFNKDEFISENDEPIYAEIGYIDMDRAKALKATQNEYLSPKSVNSLKRIQNEGTIDRKSTENVYLNPLSVNSLKHAQNEALIG</sequence>
<keyword evidence="9" id="KW-0325">Glycoprotein</keyword>
<reference evidence="15 16" key="1">
    <citation type="submission" date="2025-08" db="UniProtKB">
        <authorList>
            <consortium name="RefSeq"/>
        </authorList>
    </citation>
    <scope>IDENTIFICATION</scope>
</reference>
<keyword evidence="5 11" id="KW-1133">Transmembrane helix</keyword>
<organism evidence="14 16">
    <name type="scientific">Octopus sinensis</name>
    <name type="common">East Asian common octopus</name>
    <dbReference type="NCBI Taxonomy" id="2607531"/>
    <lineage>
        <taxon>Eukaryota</taxon>
        <taxon>Metazoa</taxon>
        <taxon>Spiralia</taxon>
        <taxon>Lophotrochozoa</taxon>
        <taxon>Mollusca</taxon>
        <taxon>Cephalopoda</taxon>
        <taxon>Coleoidea</taxon>
        <taxon>Octopodiformes</taxon>
        <taxon>Octopoda</taxon>
        <taxon>Incirrata</taxon>
        <taxon>Octopodidae</taxon>
        <taxon>Octopus</taxon>
    </lineage>
</organism>
<dbReference type="Gene3D" id="2.60.40.10">
    <property type="entry name" value="Immunoglobulins"/>
    <property type="match status" value="2"/>
</dbReference>
<feature type="domain" description="Ig-like" evidence="13">
    <location>
        <begin position="329"/>
        <end position="433"/>
    </location>
</feature>
<keyword evidence="10" id="KW-0393">Immunoglobulin domain</keyword>
<feature type="signal peptide" evidence="12">
    <location>
        <begin position="1"/>
        <end position="18"/>
    </location>
</feature>
<dbReference type="Pfam" id="PF07679">
    <property type="entry name" value="I-set"/>
    <property type="match status" value="1"/>
</dbReference>
<keyword evidence="6 11" id="KW-0472">Membrane</keyword>
<dbReference type="PANTHER" id="PTHR25466">
    <property type="entry name" value="T-LYMPHOCYTE ACTIVATION ANTIGEN"/>
    <property type="match status" value="1"/>
</dbReference>
<dbReference type="InterPro" id="IPR013783">
    <property type="entry name" value="Ig-like_fold"/>
</dbReference>
<evidence type="ECO:0000256" key="2">
    <source>
        <dbReference type="ARBA" id="ARBA00022475"/>
    </source>
</evidence>
<accession>A0A6P7SDF7</accession>
<dbReference type="SUPFAM" id="SSF48726">
    <property type="entry name" value="Immunoglobulin"/>
    <property type="match status" value="2"/>
</dbReference>
<feature type="domain" description="Ig-like" evidence="13">
    <location>
        <begin position="236"/>
        <end position="315"/>
    </location>
</feature>
<evidence type="ECO:0000313" key="16">
    <source>
        <dbReference type="RefSeq" id="XP_029636016.1"/>
    </source>
</evidence>
<dbReference type="InterPro" id="IPR013098">
    <property type="entry name" value="Ig_I-set"/>
</dbReference>
<dbReference type="GO" id="GO:0071222">
    <property type="term" value="P:cellular response to lipopolysaccharide"/>
    <property type="evidence" value="ECO:0007669"/>
    <property type="project" value="TreeGrafter"/>
</dbReference>
<evidence type="ECO:0000256" key="10">
    <source>
        <dbReference type="ARBA" id="ARBA00023319"/>
    </source>
</evidence>
<evidence type="ECO:0000256" key="8">
    <source>
        <dbReference type="ARBA" id="ARBA00023170"/>
    </source>
</evidence>
<dbReference type="AlphaFoldDB" id="A0A6P7SDF7"/>
<dbReference type="InterPro" id="IPR007110">
    <property type="entry name" value="Ig-like_dom"/>
</dbReference>
<keyword evidence="3 11" id="KW-0812">Transmembrane</keyword>
<dbReference type="RefSeq" id="XP_029636015.1">
    <property type="nucleotide sequence ID" value="XM_029780155.2"/>
</dbReference>